<evidence type="ECO:0000313" key="3">
    <source>
        <dbReference type="Proteomes" id="UP000095606"/>
    </source>
</evidence>
<proteinExistence type="predicted"/>
<dbReference type="EMBL" id="CZAE01000024">
    <property type="protein sequence ID" value="CUQ05012.1"/>
    <property type="molecule type" value="Genomic_DNA"/>
</dbReference>
<reference evidence="1 3" key="1">
    <citation type="submission" date="2015-09" db="EMBL/GenBank/DDBJ databases">
        <authorList>
            <consortium name="Pathogen Informatics"/>
        </authorList>
    </citation>
    <scope>NUCLEOTIDE SEQUENCE [LARGE SCALE GENOMIC DNA]</scope>
    <source>
        <strain evidence="1 3">2789STDY5834846</strain>
    </source>
</reference>
<reference evidence="2" key="2">
    <citation type="submission" date="2019-11" db="EMBL/GenBank/DDBJ databases">
        <authorList>
            <person name="Feng L."/>
        </authorList>
    </citation>
    <scope>NUCLEOTIDE SEQUENCE</scope>
    <source>
        <strain evidence="2">BfaecisLFYP10</strain>
    </source>
</reference>
<accession>A0A174T5F5</accession>
<organism evidence="1 3">
    <name type="scientific">Bacteroides faecis</name>
    <dbReference type="NCBI Taxonomy" id="674529"/>
    <lineage>
        <taxon>Bacteria</taxon>
        <taxon>Pseudomonadati</taxon>
        <taxon>Bacteroidota</taxon>
        <taxon>Bacteroidia</taxon>
        <taxon>Bacteroidales</taxon>
        <taxon>Bacteroidaceae</taxon>
        <taxon>Bacteroides</taxon>
    </lineage>
</organism>
<evidence type="ECO:0000313" key="1">
    <source>
        <dbReference type="EMBL" id="CUQ05012.1"/>
    </source>
</evidence>
<sequence length="74" mass="8898">MEYFLNNSCTYKRNTNSSKIFFFQKNIRFSLYYKVGRIFFSTFAPKYHGTSHHKRKNYAKKPCHCRVSGKSKND</sequence>
<dbReference type="AlphaFoldDB" id="A0A174T5F5"/>
<name>A0A174T5F5_9BACE</name>
<evidence type="ECO:0000313" key="2">
    <source>
        <dbReference type="EMBL" id="VYT04796.1"/>
    </source>
</evidence>
<protein>
    <submittedName>
        <fullName evidence="1">Uncharacterized protein</fullName>
    </submittedName>
</protein>
<gene>
    <name evidence="2" type="ORF">BFLFYP10_01307</name>
    <name evidence="1" type="ORF">ERS852461_04067</name>
</gene>
<dbReference type="Proteomes" id="UP000095606">
    <property type="component" value="Unassembled WGS sequence"/>
</dbReference>
<accession>A0A6N2TMW5</accession>
<dbReference type="EMBL" id="CACRSZ010000037">
    <property type="protein sequence ID" value="VYT04796.1"/>
    <property type="molecule type" value="Genomic_DNA"/>
</dbReference>